<keyword evidence="2" id="KW-1185">Reference proteome</keyword>
<feature type="non-terminal residue" evidence="1">
    <location>
        <position position="69"/>
    </location>
</feature>
<dbReference type="EMBL" id="CAJVQC010032958">
    <property type="protein sequence ID" value="CAG8752611.1"/>
    <property type="molecule type" value="Genomic_DNA"/>
</dbReference>
<name>A0ACA9QHP1_9GLOM</name>
<proteinExistence type="predicted"/>
<dbReference type="Proteomes" id="UP000789920">
    <property type="component" value="Unassembled WGS sequence"/>
</dbReference>
<evidence type="ECO:0000313" key="2">
    <source>
        <dbReference type="Proteomes" id="UP000789920"/>
    </source>
</evidence>
<organism evidence="1 2">
    <name type="scientific">Racocetra persica</name>
    <dbReference type="NCBI Taxonomy" id="160502"/>
    <lineage>
        <taxon>Eukaryota</taxon>
        <taxon>Fungi</taxon>
        <taxon>Fungi incertae sedis</taxon>
        <taxon>Mucoromycota</taxon>
        <taxon>Glomeromycotina</taxon>
        <taxon>Glomeromycetes</taxon>
        <taxon>Diversisporales</taxon>
        <taxon>Gigasporaceae</taxon>
        <taxon>Racocetra</taxon>
    </lineage>
</organism>
<accession>A0ACA9QHP1</accession>
<evidence type="ECO:0000313" key="1">
    <source>
        <dbReference type="EMBL" id="CAG8752611.1"/>
    </source>
</evidence>
<reference evidence="1" key="1">
    <citation type="submission" date="2021-06" db="EMBL/GenBank/DDBJ databases">
        <authorList>
            <person name="Kallberg Y."/>
            <person name="Tangrot J."/>
            <person name="Rosling A."/>
        </authorList>
    </citation>
    <scope>NUCLEOTIDE SEQUENCE</scope>
    <source>
        <strain evidence="1">MA461A</strain>
    </source>
</reference>
<gene>
    <name evidence="1" type="ORF">RPERSI_LOCUS14353</name>
</gene>
<feature type="non-terminal residue" evidence="1">
    <location>
        <position position="1"/>
    </location>
</feature>
<protein>
    <submittedName>
        <fullName evidence="1">34336_t:CDS:1</fullName>
    </submittedName>
</protein>
<comment type="caution">
    <text evidence="1">The sequence shown here is derived from an EMBL/GenBank/DDBJ whole genome shotgun (WGS) entry which is preliminary data.</text>
</comment>
<sequence>MQAAVFAHPDPDSGPELAYGHSIAHAGFNLPIPDNATTFWLTFKVVGSGRAQKVRGPFDNNKDYNWCFH</sequence>